<evidence type="ECO:0000313" key="2">
    <source>
        <dbReference type="Proteomes" id="UP000785679"/>
    </source>
</evidence>
<proteinExistence type="predicted"/>
<keyword evidence="2" id="KW-1185">Reference proteome</keyword>
<dbReference type="Proteomes" id="UP000785679">
    <property type="component" value="Unassembled WGS sequence"/>
</dbReference>
<organism evidence="1 2">
    <name type="scientific">Halteria grandinella</name>
    <dbReference type="NCBI Taxonomy" id="5974"/>
    <lineage>
        <taxon>Eukaryota</taxon>
        <taxon>Sar</taxon>
        <taxon>Alveolata</taxon>
        <taxon>Ciliophora</taxon>
        <taxon>Intramacronucleata</taxon>
        <taxon>Spirotrichea</taxon>
        <taxon>Stichotrichia</taxon>
        <taxon>Sporadotrichida</taxon>
        <taxon>Halteriidae</taxon>
        <taxon>Halteria</taxon>
    </lineage>
</organism>
<evidence type="ECO:0008006" key="3">
    <source>
        <dbReference type="Google" id="ProtNLM"/>
    </source>
</evidence>
<sequence>MDCVFNQFIPKSQGDLLVIRPATKTFVNGMAEAYSFEDYDIKLLEWNLSKRDYESMIERINNSIWSEYPCPGCQLFAYFCCLCTAGLSCVIPLLQVRQAMIRLQREIERVNQALLPRRMMLKHVCENSTSYILLYLPNHSIWQADPNINESGALKGSTKA</sequence>
<protein>
    <recommendedName>
        <fullName evidence="3">Golgin subfamily A member 7/ERF4 domain-containing protein</fullName>
    </recommendedName>
</protein>
<name>A0A8J8P8K8_HALGN</name>
<dbReference type="EMBL" id="RRYP01000393">
    <property type="protein sequence ID" value="TNV87506.1"/>
    <property type="molecule type" value="Genomic_DNA"/>
</dbReference>
<evidence type="ECO:0000313" key="1">
    <source>
        <dbReference type="EMBL" id="TNV87506.1"/>
    </source>
</evidence>
<reference evidence="1" key="1">
    <citation type="submission" date="2019-06" db="EMBL/GenBank/DDBJ databases">
        <authorList>
            <person name="Zheng W."/>
        </authorList>
    </citation>
    <scope>NUCLEOTIDE SEQUENCE</scope>
    <source>
        <strain evidence="1">QDHG01</strain>
    </source>
</reference>
<comment type="caution">
    <text evidence="1">The sequence shown here is derived from an EMBL/GenBank/DDBJ whole genome shotgun (WGS) entry which is preliminary data.</text>
</comment>
<dbReference type="AlphaFoldDB" id="A0A8J8P8K8"/>
<dbReference type="OrthoDB" id="58259at2759"/>
<accession>A0A8J8P8K8</accession>
<gene>
    <name evidence="1" type="ORF">FGO68_gene13423</name>
</gene>